<sequence>MDSMMDSRFLRGGADVMSEERDSLKMVLHDRNFANPIRGVLEAAFPARPVPRCTGQTASNSSTAGAE</sequence>
<dbReference type="Proteomes" id="UP000051952">
    <property type="component" value="Unassembled WGS sequence"/>
</dbReference>
<protein>
    <submittedName>
        <fullName evidence="1">Uncharacterized protein</fullName>
    </submittedName>
</protein>
<evidence type="ECO:0000313" key="1">
    <source>
        <dbReference type="EMBL" id="CUG91233.1"/>
    </source>
</evidence>
<dbReference type="EMBL" id="CYKH01001901">
    <property type="protein sequence ID" value="CUG91233.1"/>
    <property type="molecule type" value="Genomic_DNA"/>
</dbReference>
<reference evidence="2" key="1">
    <citation type="submission" date="2015-09" db="EMBL/GenBank/DDBJ databases">
        <authorList>
            <consortium name="Pathogen Informatics"/>
        </authorList>
    </citation>
    <scope>NUCLEOTIDE SEQUENCE [LARGE SCALE GENOMIC DNA]</scope>
    <source>
        <strain evidence="2">Lake Konstanz</strain>
    </source>
</reference>
<gene>
    <name evidence="1" type="ORF">BSAL_30865</name>
</gene>
<name>A0A0S4JPM2_BODSA</name>
<keyword evidence="2" id="KW-1185">Reference proteome</keyword>
<proteinExistence type="predicted"/>
<evidence type="ECO:0000313" key="2">
    <source>
        <dbReference type="Proteomes" id="UP000051952"/>
    </source>
</evidence>
<dbReference type="VEuPathDB" id="TriTrypDB:BSAL_30865"/>
<organism evidence="1 2">
    <name type="scientific">Bodo saltans</name>
    <name type="common">Flagellated protozoan</name>
    <dbReference type="NCBI Taxonomy" id="75058"/>
    <lineage>
        <taxon>Eukaryota</taxon>
        <taxon>Discoba</taxon>
        <taxon>Euglenozoa</taxon>
        <taxon>Kinetoplastea</taxon>
        <taxon>Metakinetoplastina</taxon>
        <taxon>Eubodonida</taxon>
        <taxon>Bodonidae</taxon>
        <taxon>Bodo</taxon>
    </lineage>
</organism>
<accession>A0A0S4JPM2</accession>
<dbReference type="AlphaFoldDB" id="A0A0S4JPM2"/>